<comment type="similarity">
    <text evidence="8">Belongs to the importin beta family. Importin beta-2 subfamily.</text>
</comment>
<comment type="caution">
    <text evidence="14">The sequence shown here is derived from an EMBL/GenBank/DDBJ whole genome shotgun (WGS) entry which is preliminary data.</text>
</comment>
<dbReference type="InterPro" id="IPR057672">
    <property type="entry name" value="TPR_IPO4/5"/>
</dbReference>
<evidence type="ECO:0000256" key="5">
    <source>
        <dbReference type="ARBA" id="ARBA00022737"/>
    </source>
</evidence>
<feature type="domain" description="SUN" evidence="13">
    <location>
        <begin position="350"/>
        <end position="518"/>
    </location>
</feature>
<evidence type="ECO:0000256" key="8">
    <source>
        <dbReference type="ARBA" id="ARBA00038423"/>
    </source>
</evidence>
<evidence type="ECO:0000256" key="11">
    <source>
        <dbReference type="ARBA" id="ARBA00080641"/>
    </source>
</evidence>
<feature type="compositionally biased region" description="Basic and acidic residues" evidence="12">
    <location>
        <begin position="70"/>
        <end position="85"/>
    </location>
</feature>
<evidence type="ECO:0000256" key="3">
    <source>
        <dbReference type="ARBA" id="ARBA00022448"/>
    </source>
</evidence>
<keyword evidence="5" id="KW-0677">Repeat</keyword>
<dbReference type="Pfam" id="PF25780">
    <property type="entry name" value="TPR_IPO5"/>
    <property type="match status" value="1"/>
</dbReference>
<dbReference type="Pfam" id="PF13513">
    <property type="entry name" value="HEAT_EZ"/>
    <property type="match status" value="1"/>
</dbReference>
<dbReference type="Pfam" id="PF25574">
    <property type="entry name" value="TPR_IMB1"/>
    <property type="match status" value="1"/>
</dbReference>
<evidence type="ECO:0000256" key="10">
    <source>
        <dbReference type="ARBA" id="ARBA00076938"/>
    </source>
</evidence>
<feature type="compositionally biased region" description="Basic and acidic residues" evidence="12">
    <location>
        <begin position="108"/>
        <end position="117"/>
    </location>
</feature>
<dbReference type="EMBL" id="QBLH01000331">
    <property type="protein sequence ID" value="TGZ56512.1"/>
    <property type="molecule type" value="Genomic_DNA"/>
</dbReference>
<dbReference type="GO" id="GO:0005737">
    <property type="term" value="C:cytoplasm"/>
    <property type="evidence" value="ECO:0007669"/>
    <property type="project" value="UniProtKB-SubCell"/>
</dbReference>
<comment type="subcellular location">
    <subcellularLocation>
        <location evidence="2">Cytoplasm</location>
    </subcellularLocation>
    <subcellularLocation>
        <location evidence="1">Nucleus</location>
    </subcellularLocation>
</comment>
<feature type="compositionally biased region" description="Basic and acidic residues" evidence="12">
    <location>
        <begin position="130"/>
        <end position="140"/>
    </location>
</feature>
<evidence type="ECO:0000256" key="2">
    <source>
        <dbReference type="ARBA" id="ARBA00004496"/>
    </source>
</evidence>
<dbReference type="GO" id="GO:0031981">
    <property type="term" value="C:nuclear lumen"/>
    <property type="evidence" value="ECO:0007669"/>
    <property type="project" value="UniProtKB-ARBA"/>
</dbReference>
<dbReference type="GO" id="GO:0006606">
    <property type="term" value="P:protein import into nucleus"/>
    <property type="evidence" value="ECO:0007669"/>
    <property type="project" value="InterPro"/>
</dbReference>
<feature type="region of interest" description="Disordered" evidence="12">
    <location>
        <begin position="782"/>
        <end position="807"/>
    </location>
</feature>
<dbReference type="InterPro" id="IPR058584">
    <property type="entry name" value="IMB1_TNPO1-like_TPR"/>
</dbReference>
<evidence type="ECO:0000256" key="12">
    <source>
        <dbReference type="SAM" id="MobiDB-lite"/>
    </source>
</evidence>
<evidence type="ECO:0000256" key="4">
    <source>
        <dbReference type="ARBA" id="ARBA00022490"/>
    </source>
</evidence>
<name>A0A4S2L182_9HYME</name>
<dbReference type="SUPFAM" id="SSF48371">
    <property type="entry name" value="ARM repeat"/>
    <property type="match status" value="1"/>
</dbReference>
<dbReference type="InterPro" id="IPR040122">
    <property type="entry name" value="Importin_beta"/>
</dbReference>
<evidence type="ECO:0000256" key="7">
    <source>
        <dbReference type="ARBA" id="ARBA00023242"/>
    </source>
</evidence>
<dbReference type="STRING" id="300112.A0A4S2L182"/>
<keyword evidence="4" id="KW-0963">Cytoplasm</keyword>
<dbReference type="InterPro" id="IPR016024">
    <property type="entry name" value="ARM-type_fold"/>
</dbReference>
<gene>
    <name evidence="14" type="ORF">DBV15_07120</name>
</gene>
<evidence type="ECO:0000313" key="14">
    <source>
        <dbReference type="EMBL" id="TGZ56512.1"/>
    </source>
</evidence>
<dbReference type="PROSITE" id="PS51469">
    <property type="entry name" value="SUN"/>
    <property type="match status" value="1"/>
</dbReference>
<evidence type="ECO:0000313" key="15">
    <source>
        <dbReference type="Proteomes" id="UP000310200"/>
    </source>
</evidence>
<dbReference type="InterPro" id="IPR012919">
    <property type="entry name" value="SUN_dom"/>
</dbReference>
<feature type="compositionally biased region" description="Basic and acidic residues" evidence="12">
    <location>
        <begin position="33"/>
        <end position="50"/>
    </location>
</feature>
<dbReference type="InterPro" id="IPR011989">
    <property type="entry name" value="ARM-like"/>
</dbReference>
<evidence type="ECO:0000256" key="9">
    <source>
        <dbReference type="ARBA" id="ARBA00067327"/>
    </source>
</evidence>
<keyword evidence="3" id="KW-0813">Transport</keyword>
<proteinExistence type="inferred from homology"/>
<dbReference type="PANTHER" id="PTHR10527">
    <property type="entry name" value="IMPORTIN BETA"/>
    <property type="match status" value="1"/>
</dbReference>
<evidence type="ECO:0000256" key="1">
    <source>
        <dbReference type="ARBA" id="ARBA00004123"/>
    </source>
</evidence>
<feature type="region of interest" description="Disordered" evidence="12">
    <location>
        <begin position="1"/>
        <end position="173"/>
    </location>
</feature>
<keyword evidence="7" id="KW-0539">Nucleus</keyword>
<dbReference type="Proteomes" id="UP000310200">
    <property type="component" value="Unassembled WGS sequence"/>
</dbReference>
<dbReference type="FunFam" id="1.25.10.10:FF:000028">
    <property type="entry name" value="Transportin-1 isoform 1"/>
    <property type="match status" value="1"/>
</dbReference>
<keyword evidence="15" id="KW-1185">Reference proteome</keyword>
<feature type="compositionally biased region" description="Basic and acidic residues" evidence="12">
    <location>
        <begin position="1"/>
        <end position="12"/>
    </location>
</feature>
<dbReference type="Pfam" id="PF07738">
    <property type="entry name" value="Sad1_UNC"/>
    <property type="match status" value="1"/>
</dbReference>
<dbReference type="SMART" id="SM00913">
    <property type="entry name" value="IBN_N"/>
    <property type="match status" value="1"/>
</dbReference>
<keyword evidence="6" id="KW-0653">Protein transport</keyword>
<dbReference type="InterPro" id="IPR001494">
    <property type="entry name" value="Importin-beta_N"/>
</dbReference>
<reference evidence="14 15" key="1">
    <citation type="journal article" date="2019" name="Philos. Trans. R. Soc. Lond., B, Biol. Sci.">
        <title>Ant behaviour and brain gene expression of defending hosts depend on the ecological success of the intruding social parasite.</title>
        <authorList>
            <person name="Kaur R."/>
            <person name="Stoldt M."/>
            <person name="Jongepier E."/>
            <person name="Feldmeyer B."/>
            <person name="Menzel F."/>
            <person name="Bornberg-Bauer E."/>
            <person name="Foitzik S."/>
        </authorList>
    </citation>
    <scope>NUCLEOTIDE SEQUENCE [LARGE SCALE GENOMIC DNA]</scope>
    <source>
        <tissue evidence="14">Whole body</tissue>
    </source>
</reference>
<dbReference type="GO" id="GO:0031267">
    <property type="term" value="F:small GTPase binding"/>
    <property type="evidence" value="ECO:0007669"/>
    <property type="project" value="InterPro"/>
</dbReference>
<sequence length="1269" mass="145060">MESEQHHYELRSRSRSRSHTPMVPSRSLLEPEVTERHYDLRSWSRERSHTPGEVTSSRRSGSRSLPGNVKTHEKSMMDTIDESKEGSVTGSLTDNQSTKSEGSVVVTKKAERRSERQRAKRQIFVNGQSESKEDASDQKAERRRKSVTPRRVLTSDYSSEEGEREDPPSRPGSAYEIYKQAGEWWNASRRIQVELFVLIVLESVKRTICMYYLCEESDHLWLFQRFSEDRLYVFAGVAVSLRDSPRYTGHAQYVEAVYTHERQWKYRISNQSSEFKSGFARNDGKRDQRHGYGRFERDRFSNSFDQKSSNDDADNVHVSDEHIRKIVKEVLRIYDADKTGQVDYALETAGGQIISTRCTQRYDIKTRAYSLFGFALYYESNNPRTVIQGNPIQPGVCWAFQDFPGYLLIQLRSVIYVTGFTLEHVSRLILPNENMSSAPRKFNVWGLLHENDVEPVMFGEYEFTYSDESLQYFPVQKLEELNKFPDFNNYLIFVLTKLTSEDEPTRSLSGLILKNNVKTYFHKFVPEVINFVKQECLSAVGDPSPLIRATVGILITTVASRGELTTWPELLPALCQMLDSQDYNVCEGAFGALQKICEDSAEILDSDALNRPLNILIPKFLQFFRHSSPKIRSHAIACVNQFIIQRTQALMIHIDSFLENLFHLASDDDSEVRKNVCRALVMLLEVRMDRLIPHMHNIIEYMLMRTQDIDEGVALEACEFWLSLAEQPICKEALAPHLSRLVPILVKGMKYSEIDIILLKGDVEEDEMIPDREEDIRPRFHKSKTHHSHHANGMNKHTDENGGVNGGCDDEDIDVEDGCDDDSTLSDWNLRKCSAAALDMLANVFREDLLPVLIPILKETLFHQSWEIKESGILALGAIAEGCMSGMIPHLSELIPYLISCLSDKKALVRAITCWTLSRYAHWVCAQPHETHLKPLMTELLKRVLDSNKRVQEAACSAFATLEEEACTELVPYLGFILETLVFAFSKYQHKNLLILYDAIGTLADSVGHHLNKPDYINLLMPPLINKWNVLKDEDKDLFPLLECLSSVATALRSGFLPYCEPVYRRCVSLVEQTLNQHIASTQSPEQFEAPDKDFMIVALDLLSGLAEGLDGHMERLVMNSNVMQLLYQCMQDTMPEVRQSSFALLGDLTKACFQHVLPCIPINKSANYRIGLASQCTSLRSIRDNEEKDSAFRGMCQMITVNPAGVVPDFIFFCDAVASWSAPKEDLKEMFQKILFTFKNQVGEENWKRFSDQFPPQLSERLHNMYGV</sequence>
<evidence type="ECO:0000259" key="13">
    <source>
        <dbReference type="PROSITE" id="PS51469"/>
    </source>
</evidence>
<accession>A0A4S2L182</accession>
<feature type="compositionally biased region" description="Polar residues" evidence="12">
    <location>
        <begin position="86"/>
        <end position="101"/>
    </location>
</feature>
<protein>
    <recommendedName>
        <fullName evidence="9">Transportin-1</fullName>
    </recommendedName>
    <alternativeName>
        <fullName evidence="10">Importin beta-2</fullName>
    </alternativeName>
    <alternativeName>
        <fullName evidence="11">Karyopherin beta-2</fullName>
    </alternativeName>
</protein>
<evidence type="ECO:0000256" key="6">
    <source>
        <dbReference type="ARBA" id="ARBA00022927"/>
    </source>
</evidence>
<dbReference type="Gene3D" id="1.25.10.10">
    <property type="entry name" value="Leucine-rich Repeat Variant"/>
    <property type="match status" value="2"/>
</dbReference>
<organism evidence="14 15">
    <name type="scientific">Temnothorax longispinosus</name>
    <dbReference type="NCBI Taxonomy" id="300112"/>
    <lineage>
        <taxon>Eukaryota</taxon>
        <taxon>Metazoa</taxon>
        <taxon>Ecdysozoa</taxon>
        <taxon>Arthropoda</taxon>
        <taxon>Hexapoda</taxon>
        <taxon>Insecta</taxon>
        <taxon>Pterygota</taxon>
        <taxon>Neoptera</taxon>
        <taxon>Endopterygota</taxon>
        <taxon>Hymenoptera</taxon>
        <taxon>Apocrita</taxon>
        <taxon>Aculeata</taxon>
        <taxon>Formicoidea</taxon>
        <taxon>Formicidae</taxon>
        <taxon>Myrmicinae</taxon>
        <taxon>Temnothorax</taxon>
    </lineage>
</organism>
<dbReference type="AlphaFoldDB" id="A0A4S2L182"/>